<dbReference type="InterPro" id="IPR055414">
    <property type="entry name" value="LRR_R13L4/SHOC2-like"/>
</dbReference>
<dbReference type="GO" id="GO:0006952">
    <property type="term" value="P:defense response"/>
    <property type="evidence" value="ECO:0007669"/>
    <property type="project" value="UniProtKB-KW"/>
</dbReference>
<keyword evidence="10" id="KW-1185">Reference proteome</keyword>
<keyword evidence="3" id="KW-0611">Plant defense</keyword>
<dbReference type="Pfam" id="PF25019">
    <property type="entry name" value="LRR_R13L1-DRL21"/>
    <property type="match status" value="1"/>
</dbReference>
<dbReference type="Pfam" id="PF00931">
    <property type="entry name" value="NB-ARC"/>
    <property type="match status" value="1"/>
</dbReference>
<evidence type="ECO:0000256" key="4">
    <source>
        <dbReference type="SAM" id="MobiDB-lite"/>
    </source>
</evidence>
<evidence type="ECO:0000259" key="8">
    <source>
        <dbReference type="Pfam" id="PF25019"/>
    </source>
</evidence>
<reference evidence="9 10" key="1">
    <citation type="submission" date="2024-08" db="EMBL/GenBank/DDBJ databases">
        <title>Insights into the chromosomal genome structure of Flemingia macrophylla.</title>
        <authorList>
            <person name="Ding Y."/>
            <person name="Zhao Y."/>
            <person name="Bi W."/>
            <person name="Wu M."/>
            <person name="Zhao G."/>
            <person name="Gong Y."/>
            <person name="Li W."/>
            <person name="Zhang P."/>
        </authorList>
    </citation>
    <scope>NUCLEOTIDE SEQUENCE [LARGE SCALE GENOMIC DNA]</scope>
    <source>
        <strain evidence="9">DYQJB</strain>
        <tissue evidence="9">Leaf</tissue>
    </source>
</reference>
<dbReference type="Pfam" id="PF23598">
    <property type="entry name" value="LRR_14"/>
    <property type="match status" value="1"/>
</dbReference>
<evidence type="ECO:0000256" key="1">
    <source>
        <dbReference type="ARBA" id="ARBA00022614"/>
    </source>
</evidence>
<dbReference type="Proteomes" id="UP001603857">
    <property type="component" value="Unassembled WGS sequence"/>
</dbReference>
<gene>
    <name evidence="9" type="ORF">Fmac_002878</name>
</gene>
<dbReference type="Pfam" id="PF23559">
    <property type="entry name" value="WHD_DRP"/>
    <property type="match status" value="1"/>
</dbReference>
<evidence type="ECO:0000259" key="5">
    <source>
        <dbReference type="Pfam" id="PF00931"/>
    </source>
</evidence>
<feature type="domain" description="Disease resistance protein winged helix" evidence="6">
    <location>
        <begin position="372"/>
        <end position="441"/>
    </location>
</feature>
<dbReference type="InterPro" id="IPR058922">
    <property type="entry name" value="WHD_DRP"/>
</dbReference>
<dbReference type="PROSITE" id="PS51450">
    <property type="entry name" value="LRR"/>
    <property type="match status" value="1"/>
</dbReference>
<proteinExistence type="predicted"/>
<feature type="compositionally biased region" description="Acidic residues" evidence="4">
    <location>
        <begin position="688"/>
        <end position="702"/>
    </location>
</feature>
<evidence type="ECO:0000259" key="6">
    <source>
        <dbReference type="Pfam" id="PF23559"/>
    </source>
</evidence>
<evidence type="ECO:0000256" key="2">
    <source>
        <dbReference type="ARBA" id="ARBA00022737"/>
    </source>
</evidence>
<dbReference type="SUPFAM" id="SSF52058">
    <property type="entry name" value="L domain-like"/>
    <property type="match status" value="1"/>
</dbReference>
<evidence type="ECO:0000313" key="9">
    <source>
        <dbReference type="EMBL" id="KAL2348878.1"/>
    </source>
</evidence>
<dbReference type="AlphaFoldDB" id="A0ABD1NLY0"/>
<protein>
    <submittedName>
        <fullName evidence="9">Uncharacterized protein</fullName>
    </submittedName>
</protein>
<dbReference type="EMBL" id="JBGMDY010000001">
    <property type="protein sequence ID" value="KAL2348878.1"/>
    <property type="molecule type" value="Genomic_DNA"/>
</dbReference>
<dbReference type="PANTHER" id="PTHR36766:SF40">
    <property type="entry name" value="DISEASE RESISTANCE PROTEIN RGA3"/>
    <property type="match status" value="1"/>
</dbReference>
<sequence length="1118" mass="128022">MDIAILADTISNIIQCTASSIAPPATRLTSKDIQNFQNHLQSIHSMLPNTNNSRDRMVLRWLQEVNDVVNDLEDLPHKTATATGSIMRTTLNMGPRLKLTKQIKKAIPHLQRLAQPQNLPSQTPPADNNHRNLTDTSQEFQVNTAEVEAVGRENSKKEILDQLKLSVNKSGATCVPVVIVGVAGIGKTKLARLVCEDKEVKDLFELPIWVHEPREVESAAARLTETSNKGKRFLLVLDDFSDDECLQKLQLNLTEASVAVLITTRNNFVANKICGTFKPYALEGLNEEESWSLFQQIRGQGLSDNNEGDEREIVREYCGGVPLKIITVASLIKCCKTFSKAELKMQFMQKMKSTYYDHLLLHQQVCFLYCSLFPQDYEIEAERLVHLWMAEGFLSRKLSEPHEFGLAYFNDFVPFVFEIAGRDELGVVKSYKMNRLMYELARNQRWDENIIVDSERNRVDESVVRASFHFALDVQCRIPHALFEKAKELGTILLLGNTDKSRLPHEVKMATSTCDEIFNAFKCLRVLDLHDLGIRMVPSSIGEVKNLRYLDMSHNNIEKLPSSITKLLQLQTLKLSQCHALKELPKDLEDLSCLMHLYLDGCLDLTHMPRGIGNLSYLQTMPLFVASKNYHMGGLTELQNLNNLRGNLEILHLEQLKFSAPLDPKDNKYLKDKKHLNCLTLRWDHDEDDDKDEDDDDYNSNNDDEKDKRKEEVAARDNKSLEFLHAGPNLRVLCVVGYYGNMFSDWLSSIRCLVKFSLNNCPNCKFLPSLDRLQLLRVLELRRLDSLEFISKNRDQDSAHDAEGSSSNPSNSTLFFPSLKELTISDCPTLRSWWETEKWEENRPFFPSISKLHLECCPKLHCMPLYPYLDEELVLVDSSVKPMRDTVHAKTSEGFIPFSKLKSMLIERSKESPPESWLLNFSSLEKLLIRDCSELESLPRGFKYLSSLQRLSIEKCPKLDLDKSESEWEGLKQLRFLTIRELALLKSLPRGVEKVTSLQELELYECIALTSLPDTIGNLTRLDKLVICECEKLASLPKGIGKLKSLNTLIITDCPLLLPRCQRETGEDWRQISHIPKIRVDLNLLSKSYIYYPHTRTFYHPSSRIFWDENADDPCCIM</sequence>
<dbReference type="Gene3D" id="1.10.10.10">
    <property type="entry name" value="Winged helix-like DNA-binding domain superfamily/Winged helix DNA-binding domain"/>
    <property type="match status" value="1"/>
</dbReference>
<dbReference type="InterPro" id="IPR027417">
    <property type="entry name" value="P-loop_NTPase"/>
</dbReference>
<keyword evidence="2" id="KW-0677">Repeat</keyword>
<evidence type="ECO:0000256" key="3">
    <source>
        <dbReference type="ARBA" id="ARBA00022821"/>
    </source>
</evidence>
<accession>A0ABD1NLY0</accession>
<evidence type="ECO:0000313" key="10">
    <source>
        <dbReference type="Proteomes" id="UP001603857"/>
    </source>
</evidence>
<comment type="caution">
    <text evidence="9">The sequence shown here is derived from an EMBL/GenBank/DDBJ whole genome shotgun (WGS) entry which is preliminary data.</text>
</comment>
<dbReference type="PRINTS" id="PR00364">
    <property type="entry name" value="DISEASERSIST"/>
</dbReference>
<dbReference type="PANTHER" id="PTHR36766">
    <property type="entry name" value="PLANT BROAD-SPECTRUM MILDEW RESISTANCE PROTEIN RPW8"/>
    <property type="match status" value="1"/>
</dbReference>
<name>A0ABD1NLY0_9FABA</name>
<dbReference type="InterPro" id="IPR056789">
    <property type="entry name" value="LRR_R13L1-DRL21"/>
</dbReference>
<dbReference type="InterPro" id="IPR002182">
    <property type="entry name" value="NB-ARC"/>
</dbReference>
<dbReference type="SUPFAM" id="SSF52540">
    <property type="entry name" value="P-loop containing nucleoside triphosphate hydrolases"/>
    <property type="match status" value="1"/>
</dbReference>
<dbReference type="Gene3D" id="3.40.50.300">
    <property type="entry name" value="P-loop containing nucleotide triphosphate hydrolases"/>
    <property type="match status" value="2"/>
</dbReference>
<dbReference type="Gene3D" id="3.80.10.10">
    <property type="entry name" value="Ribonuclease Inhibitor"/>
    <property type="match status" value="3"/>
</dbReference>
<evidence type="ECO:0000259" key="7">
    <source>
        <dbReference type="Pfam" id="PF23598"/>
    </source>
</evidence>
<keyword evidence="1" id="KW-0433">Leucine-rich repeat</keyword>
<feature type="domain" description="R13L1/DRL21-like LRR repeat region" evidence="8">
    <location>
        <begin position="635"/>
        <end position="783"/>
    </location>
</feature>
<feature type="domain" description="Disease resistance R13L4/SHOC-2-like LRR" evidence="7">
    <location>
        <begin position="951"/>
        <end position="1051"/>
    </location>
</feature>
<organism evidence="9 10">
    <name type="scientific">Flemingia macrophylla</name>
    <dbReference type="NCBI Taxonomy" id="520843"/>
    <lineage>
        <taxon>Eukaryota</taxon>
        <taxon>Viridiplantae</taxon>
        <taxon>Streptophyta</taxon>
        <taxon>Embryophyta</taxon>
        <taxon>Tracheophyta</taxon>
        <taxon>Spermatophyta</taxon>
        <taxon>Magnoliopsida</taxon>
        <taxon>eudicotyledons</taxon>
        <taxon>Gunneridae</taxon>
        <taxon>Pentapetalae</taxon>
        <taxon>rosids</taxon>
        <taxon>fabids</taxon>
        <taxon>Fabales</taxon>
        <taxon>Fabaceae</taxon>
        <taxon>Papilionoideae</taxon>
        <taxon>50 kb inversion clade</taxon>
        <taxon>NPAAA clade</taxon>
        <taxon>indigoferoid/millettioid clade</taxon>
        <taxon>Phaseoleae</taxon>
        <taxon>Flemingia</taxon>
    </lineage>
</organism>
<feature type="region of interest" description="Disordered" evidence="4">
    <location>
        <begin position="688"/>
        <end position="712"/>
    </location>
</feature>
<dbReference type="InterPro" id="IPR032675">
    <property type="entry name" value="LRR_dom_sf"/>
</dbReference>
<feature type="domain" description="NB-ARC" evidence="5">
    <location>
        <begin position="229"/>
        <end position="297"/>
    </location>
</feature>
<dbReference type="InterPro" id="IPR036388">
    <property type="entry name" value="WH-like_DNA-bd_sf"/>
</dbReference>
<feature type="compositionally biased region" description="Basic and acidic residues" evidence="4">
    <location>
        <begin position="703"/>
        <end position="712"/>
    </location>
</feature>
<dbReference type="InterPro" id="IPR001611">
    <property type="entry name" value="Leu-rich_rpt"/>
</dbReference>